<name>A0AAV4ELN2_9GAST</name>
<protein>
    <recommendedName>
        <fullName evidence="1">Mutator-like transposase domain-containing protein</fullName>
    </recommendedName>
</protein>
<dbReference type="InterPro" id="IPR049012">
    <property type="entry name" value="Mutator_transp_dom"/>
</dbReference>
<dbReference type="EMBL" id="BMAT01007300">
    <property type="protein sequence ID" value="GFR61724.1"/>
    <property type="molecule type" value="Genomic_DNA"/>
</dbReference>
<dbReference type="Proteomes" id="UP000762676">
    <property type="component" value="Unassembled WGS sequence"/>
</dbReference>
<gene>
    <name evidence="2" type="ORF">ElyMa_003564100</name>
</gene>
<proteinExistence type="predicted"/>
<accession>A0AAV4ELN2</accession>
<keyword evidence="3" id="KW-1185">Reference proteome</keyword>
<evidence type="ECO:0000259" key="1">
    <source>
        <dbReference type="Pfam" id="PF20700"/>
    </source>
</evidence>
<reference evidence="2 3" key="1">
    <citation type="journal article" date="2021" name="Elife">
        <title>Chloroplast acquisition without the gene transfer in kleptoplastic sea slugs, Plakobranchus ocellatus.</title>
        <authorList>
            <person name="Maeda T."/>
            <person name="Takahashi S."/>
            <person name="Yoshida T."/>
            <person name="Shimamura S."/>
            <person name="Takaki Y."/>
            <person name="Nagai Y."/>
            <person name="Toyoda A."/>
            <person name="Suzuki Y."/>
            <person name="Arimoto A."/>
            <person name="Ishii H."/>
            <person name="Satoh N."/>
            <person name="Nishiyama T."/>
            <person name="Hasebe M."/>
            <person name="Maruyama T."/>
            <person name="Minagawa J."/>
            <person name="Obokata J."/>
            <person name="Shigenobu S."/>
        </authorList>
    </citation>
    <scope>NUCLEOTIDE SEQUENCE [LARGE SCALE GENOMIC DNA]</scope>
</reference>
<evidence type="ECO:0000313" key="2">
    <source>
        <dbReference type="EMBL" id="GFR61724.1"/>
    </source>
</evidence>
<sequence length="340" mass="38455">MFKIVCMNCKYEQSIKNCKENVNTRFQLSMYSIGCHYTKGSRFLANMNMPPPVSNARANQVKRKILKATREVAEKSMKTAAEELKSASTSSEVIVSCDGTWQRRGFCCKNGTATCLSVSKDLPAKVIDTETLSNHCDSCKKMSSKLTAKDFEKWKKHHLDCSKNHNAAAGLMEPEGLKRIFSRSESQYSLQYTGYLGDGDSKSFSIVSKLNPPIYSGKEIYKLECCGHVQIRMGKRLMDKVSENKNKTFTENGKTYRGIGGVGRLTKTAIKRIQGHYGRAIRKNIGNLDKMKSSIWAIWKHRGGNHKDCGQWCTLENRDKNILLKFVLNLLLKTLVMIIY</sequence>
<comment type="caution">
    <text evidence="2">The sequence shown here is derived from an EMBL/GenBank/DDBJ whole genome shotgun (WGS) entry which is preliminary data.</text>
</comment>
<dbReference type="AlphaFoldDB" id="A0AAV4ELN2"/>
<evidence type="ECO:0000313" key="3">
    <source>
        <dbReference type="Proteomes" id="UP000762676"/>
    </source>
</evidence>
<feature type="domain" description="Mutator-like transposase" evidence="1">
    <location>
        <begin position="2"/>
        <end position="313"/>
    </location>
</feature>
<dbReference type="Pfam" id="PF20700">
    <property type="entry name" value="Mutator"/>
    <property type="match status" value="1"/>
</dbReference>
<organism evidence="2 3">
    <name type="scientific">Elysia marginata</name>
    <dbReference type="NCBI Taxonomy" id="1093978"/>
    <lineage>
        <taxon>Eukaryota</taxon>
        <taxon>Metazoa</taxon>
        <taxon>Spiralia</taxon>
        <taxon>Lophotrochozoa</taxon>
        <taxon>Mollusca</taxon>
        <taxon>Gastropoda</taxon>
        <taxon>Heterobranchia</taxon>
        <taxon>Euthyneura</taxon>
        <taxon>Panpulmonata</taxon>
        <taxon>Sacoglossa</taxon>
        <taxon>Placobranchoidea</taxon>
        <taxon>Plakobranchidae</taxon>
        <taxon>Elysia</taxon>
    </lineage>
</organism>